<dbReference type="CDD" id="cd16278">
    <property type="entry name" value="metallo-hydrolase-like_MBL-fold"/>
    <property type="match status" value="1"/>
</dbReference>
<dbReference type="InterPro" id="IPR001279">
    <property type="entry name" value="Metallo-B-lactamas"/>
</dbReference>
<dbReference type="Gene3D" id="1.10.10.10">
    <property type="entry name" value="Winged helix-like DNA-binding domain superfamily/Winged helix DNA-binding domain"/>
    <property type="match status" value="1"/>
</dbReference>
<reference evidence="2 3" key="1">
    <citation type="submission" date="2020-03" db="EMBL/GenBank/DDBJ databases">
        <title>Genomic Encyclopedia of Type Strains, Phase IV (KMG-IV): sequencing the most valuable type-strain genomes for metagenomic binning, comparative biology and taxonomic classification.</title>
        <authorList>
            <person name="Goeker M."/>
        </authorList>
    </citation>
    <scope>NUCLEOTIDE SEQUENCE [LARGE SCALE GENOMIC DNA]</scope>
    <source>
        <strain evidence="2 3">DSM 103870</strain>
    </source>
</reference>
<dbReference type="Gene3D" id="3.60.15.10">
    <property type="entry name" value="Ribonuclease Z/Hydroxyacylglutathione hydrolase-like"/>
    <property type="match status" value="1"/>
</dbReference>
<dbReference type="PANTHER" id="PTHR23131:SF0">
    <property type="entry name" value="ENDORIBONUCLEASE LACTB2"/>
    <property type="match status" value="1"/>
</dbReference>
<dbReference type="EMBL" id="JAASQI010000008">
    <property type="protein sequence ID" value="NIJ59345.1"/>
    <property type="molecule type" value="Genomic_DNA"/>
</dbReference>
<dbReference type="Pfam" id="PF00753">
    <property type="entry name" value="Lactamase_B"/>
    <property type="match status" value="1"/>
</dbReference>
<dbReference type="InterPro" id="IPR041516">
    <property type="entry name" value="LACTB2_WH"/>
</dbReference>
<dbReference type="Pfam" id="PF17778">
    <property type="entry name" value="WHD_BLACT"/>
    <property type="match status" value="1"/>
</dbReference>
<organism evidence="2 3">
    <name type="scientific">Pseudochelatococcus lubricantis</name>
    <dbReference type="NCBI Taxonomy" id="1538102"/>
    <lineage>
        <taxon>Bacteria</taxon>
        <taxon>Pseudomonadati</taxon>
        <taxon>Pseudomonadota</taxon>
        <taxon>Alphaproteobacteria</taxon>
        <taxon>Hyphomicrobiales</taxon>
        <taxon>Chelatococcaceae</taxon>
        <taxon>Pseudochelatococcus</taxon>
    </lineage>
</organism>
<evidence type="ECO:0000313" key="3">
    <source>
        <dbReference type="Proteomes" id="UP001429580"/>
    </source>
</evidence>
<keyword evidence="3" id="KW-1185">Reference proteome</keyword>
<evidence type="ECO:0000259" key="1">
    <source>
        <dbReference type="SMART" id="SM00849"/>
    </source>
</evidence>
<dbReference type="InterPro" id="IPR036866">
    <property type="entry name" value="RibonucZ/Hydroxyglut_hydro"/>
</dbReference>
<proteinExistence type="predicted"/>
<evidence type="ECO:0000313" key="2">
    <source>
        <dbReference type="EMBL" id="NIJ59345.1"/>
    </source>
</evidence>
<sequence length="301" mass="32348">MSDIPFERDDSAVAGQVSRPEPLVRRVIAPNASAYTYTGTCTYIVGEGDVAIIDPGPDDPAHLARLLDTVKGERVSRIVVTHTHFDHTAGLAALQAATGAEVTGCAPHFAARAPGEAEEIEAAADLTYTPDRVLADGERLSGEGWTLIAVATPGHTANHLAFALEETGALFSGDHVMAWSTTLIAPPDGSMAAYMASLESLRMREDRIYWPGHGGPVRDPRRYVRALLHHRRQREAAILARIEAGDGRIGEIVDKLYTGLAPELRDGAARSVFAHIESLIAEGQVESEGPAHLGGRFLRRR</sequence>
<feature type="domain" description="Metallo-beta-lactamase" evidence="1">
    <location>
        <begin position="38"/>
        <end position="213"/>
    </location>
</feature>
<dbReference type="InterPro" id="IPR050662">
    <property type="entry name" value="Sec-metab_biosynth-thioest"/>
</dbReference>
<protein>
    <submittedName>
        <fullName evidence="2">Glyoxylase-like metal-dependent hydrolase (Beta-lactamase superfamily II)</fullName>
    </submittedName>
</protein>
<dbReference type="PANTHER" id="PTHR23131">
    <property type="entry name" value="ENDORIBONUCLEASE LACTB2"/>
    <property type="match status" value="1"/>
</dbReference>
<accession>A0ABX0V4L3</accession>
<gene>
    <name evidence="2" type="ORF">FHS82_003200</name>
</gene>
<name>A0ABX0V4L3_9HYPH</name>
<dbReference type="RefSeq" id="WP_166954560.1">
    <property type="nucleotide sequence ID" value="NZ_JAASQI010000008.1"/>
</dbReference>
<dbReference type="SMART" id="SM00849">
    <property type="entry name" value="Lactamase_B"/>
    <property type="match status" value="1"/>
</dbReference>
<dbReference type="Proteomes" id="UP001429580">
    <property type="component" value="Unassembled WGS sequence"/>
</dbReference>
<dbReference type="SUPFAM" id="SSF56281">
    <property type="entry name" value="Metallo-hydrolase/oxidoreductase"/>
    <property type="match status" value="1"/>
</dbReference>
<comment type="caution">
    <text evidence="2">The sequence shown here is derived from an EMBL/GenBank/DDBJ whole genome shotgun (WGS) entry which is preliminary data.</text>
</comment>
<dbReference type="InterPro" id="IPR036388">
    <property type="entry name" value="WH-like_DNA-bd_sf"/>
</dbReference>